<organism evidence="4 5">
    <name type="scientific">Gloeobacter morelensis MG652769</name>
    <dbReference type="NCBI Taxonomy" id="2781736"/>
    <lineage>
        <taxon>Bacteria</taxon>
        <taxon>Bacillati</taxon>
        <taxon>Cyanobacteriota</taxon>
        <taxon>Cyanophyceae</taxon>
        <taxon>Gloeobacterales</taxon>
        <taxon>Gloeobacteraceae</taxon>
        <taxon>Gloeobacter</taxon>
        <taxon>Gloeobacter morelensis</taxon>
    </lineage>
</organism>
<dbReference type="PANTHER" id="PTHR30204">
    <property type="entry name" value="REDOX-CYCLING DRUG-SENSING TRANSCRIPTIONAL ACTIVATOR SOXR"/>
    <property type="match status" value="1"/>
</dbReference>
<dbReference type="InterPro" id="IPR009061">
    <property type="entry name" value="DNA-bd_dom_put_sf"/>
</dbReference>
<evidence type="ECO:0000313" key="5">
    <source>
        <dbReference type="Proteomes" id="UP001054846"/>
    </source>
</evidence>
<feature type="coiled-coil region" evidence="2">
    <location>
        <begin position="88"/>
        <end position="126"/>
    </location>
</feature>
<dbReference type="SUPFAM" id="SSF46955">
    <property type="entry name" value="Putative DNA-binding domain"/>
    <property type="match status" value="1"/>
</dbReference>
<evidence type="ECO:0000259" key="3">
    <source>
        <dbReference type="PROSITE" id="PS50937"/>
    </source>
</evidence>
<dbReference type="InterPro" id="IPR000551">
    <property type="entry name" value="MerR-type_HTH_dom"/>
</dbReference>
<accession>A0ABY3PGE8</accession>
<dbReference type="CDD" id="cd04766">
    <property type="entry name" value="HTH_HspR"/>
    <property type="match status" value="1"/>
</dbReference>
<evidence type="ECO:0000313" key="4">
    <source>
        <dbReference type="EMBL" id="UFP92741.1"/>
    </source>
</evidence>
<evidence type="ECO:0000256" key="2">
    <source>
        <dbReference type="SAM" id="Coils"/>
    </source>
</evidence>
<dbReference type="EMBL" id="CP063845">
    <property type="protein sequence ID" value="UFP92741.1"/>
    <property type="molecule type" value="Genomic_DNA"/>
</dbReference>
<dbReference type="Proteomes" id="UP001054846">
    <property type="component" value="Chromosome"/>
</dbReference>
<dbReference type="PROSITE" id="PS50937">
    <property type="entry name" value="HTH_MERR_2"/>
    <property type="match status" value="1"/>
</dbReference>
<sequence>MVHFDNPKDRPVYIISVAAELVGMHPQTLRQYERAGLLRPYRMPGRGEGKGGKERETRLYSEHDIEQLRYIKRLTQELKVNLEGVKQIALLKEELDSRQRELDKQKQKMQQEIQRLRSKIGQLEVQIEEEV</sequence>
<gene>
    <name evidence="4" type="ORF">ISF26_12950</name>
</gene>
<keyword evidence="2" id="KW-0175">Coiled coil</keyword>
<reference evidence="4 5" key="1">
    <citation type="journal article" date="2021" name="Genome Biol. Evol.">
        <title>Complete Genome Sequencing of a Novel Gloeobacter Species from a Waterfall Cave in Mexico.</title>
        <authorList>
            <person name="Saw J.H."/>
            <person name="Cardona T."/>
            <person name="Montejano G."/>
        </authorList>
    </citation>
    <scope>NUCLEOTIDE SEQUENCE [LARGE SCALE GENOMIC DNA]</scope>
    <source>
        <strain evidence="4">MG652769</strain>
    </source>
</reference>
<dbReference type="PANTHER" id="PTHR30204:SF58">
    <property type="entry name" value="HTH-TYPE TRANSCRIPTIONAL REGULATOR YFMP"/>
    <property type="match status" value="1"/>
</dbReference>
<name>A0ABY3PGE8_9CYAN</name>
<dbReference type="Gene3D" id="1.10.1660.10">
    <property type="match status" value="1"/>
</dbReference>
<dbReference type="RefSeq" id="WP_230839732.1">
    <property type="nucleotide sequence ID" value="NZ_CP063845.1"/>
</dbReference>
<keyword evidence="1" id="KW-0238">DNA-binding</keyword>
<dbReference type="SMART" id="SM00422">
    <property type="entry name" value="HTH_MERR"/>
    <property type="match status" value="1"/>
</dbReference>
<evidence type="ECO:0000256" key="1">
    <source>
        <dbReference type="ARBA" id="ARBA00023125"/>
    </source>
</evidence>
<proteinExistence type="predicted"/>
<protein>
    <submittedName>
        <fullName evidence="4">Helix-turn-helix transcriptional regulator</fullName>
    </submittedName>
</protein>
<feature type="domain" description="HTH merR-type" evidence="3">
    <location>
        <begin position="12"/>
        <end position="91"/>
    </location>
</feature>
<dbReference type="Pfam" id="PF13411">
    <property type="entry name" value="MerR_1"/>
    <property type="match status" value="1"/>
</dbReference>
<dbReference type="InterPro" id="IPR047057">
    <property type="entry name" value="MerR_fam"/>
</dbReference>
<keyword evidence="5" id="KW-1185">Reference proteome</keyword>